<dbReference type="EMBL" id="KV419414">
    <property type="protein sequence ID" value="KZS91544.1"/>
    <property type="molecule type" value="Genomic_DNA"/>
</dbReference>
<protein>
    <submittedName>
        <fullName evidence="1">Uncharacterized protein</fullName>
    </submittedName>
</protein>
<proteinExistence type="predicted"/>
<evidence type="ECO:0000313" key="2">
    <source>
        <dbReference type="Proteomes" id="UP000076722"/>
    </source>
</evidence>
<name>A0A164SJC2_9AGAM</name>
<gene>
    <name evidence="1" type="ORF">SISNIDRAFT_456481</name>
</gene>
<evidence type="ECO:0000313" key="1">
    <source>
        <dbReference type="EMBL" id="KZS91544.1"/>
    </source>
</evidence>
<reference evidence="1 2" key="1">
    <citation type="journal article" date="2016" name="Mol. Biol. Evol.">
        <title>Comparative Genomics of Early-Diverging Mushroom-Forming Fungi Provides Insights into the Origins of Lignocellulose Decay Capabilities.</title>
        <authorList>
            <person name="Nagy L.G."/>
            <person name="Riley R."/>
            <person name="Tritt A."/>
            <person name="Adam C."/>
            <person name="Daum C."/>
            <person name="Floudas D."/>
            <person name="Sun H."/>
            <person name="Yadav J.S."/>
            <person name="Pangilinan J."/>
            <person name="Larsson K.H."/>
            <person name="Matsuura K."/>
            <person name="Barry K."/>
            <person name="Labutti K."/>
            <person name="Kuo R."/>
            <person name="Ohm R.A."/>
            <person name="Bhattacharya S.S."/>
            <person name="Shirouzu T."/>
            <person name="Yoshinaga Y."/>
            <person name="Martin F.M."/>
            <person name="Grigoriev I.V."/>
            <person name="Hibbett D.S."/>
        </authorList>
    </citation>
    <scope>NUCLEOTIDE SEQUENCE [LARGE SCALE GENOMIC DNA]</scope>
    <source>
        <strain evidence="1 2">HHB9708</strain>
    </source>
</reference>
<dbReference type="AlphaFoldDB" id="A0A164SJC2"/>
<keyword evidence="2" id="KW-1185">Reference proteome</keyword>
<sequence length="97" mass="10680">MGRRGLARGYWASPPVKAAPSAKLNKPPWPWAFPPSQTHYVIGLGIPYPLSTPFSADRPRQLDWACPTSVTSNPGYPCLDSRGLANGRLERFGLERC</sequence>
<accession>A0A164SJC2</accession>
<organism evidence="1 2">
    <name type="scientific">Sistotremastrum niveocremeum HHB9708</name>
    <dbReference type="NCBI Taxonomy" id="1314777"/>
    <lineage>
        <taxon>Eukaryota</taxon>
        <taxon>Fungi</taxon>
        <taxon>Dikarya</taxon>
        <taxon>Basidiomycota</taxon>
        <taxon>Agaricomycotina</taxon>
        <taxon>Agaricomycetes</taxon>
        <taxon>Sistotremastrales</taxon>
        <taxon>Sistotremastraceae</taxon>
        <taxon>Sertulicium</taxon>
        <taxon>Sertulicium niveocremeum</taxon>
    </lineage>
</organism>
<dbReference type="Proteomes" id="UP000076722">
    <property type="component" value="Unassembled WGS sequence"/>
</dbReference>